<dbReference type="PANTHER" id="PTHR31088">
    <property type="entry name" value="MEMBRANE-ASSOCIATED PROTEIN VIPP1, CHLOROPLASTIC"/>
    <property type="match status" value="1"/>
</dbReference>
<dbReference type="PANTHER" id="PTHR31088:SF6">
    <property type="entry name" value="PHAGE SHOCK PROTEIN A"/>
    <property type="match status" value="1"/>
</dbReference>
<gene>
    <name evidence="3" type="ORF">L0M14_23200</name>
</gene>
<sequence length="220" mass="25391">MGILSRIKNVILAETNEMLDKYEQSVHMVNHYLREFEQELAKGQKALANQLFIEKRQVAMIAEVEAVIEKRDRQAKLAVDQGEDHIARLALQEKLMQEKKLAAYTQQYEAIKEQTRTLEERIGQLLVQSEEFNHRRLLLASRINIASSMKQMSQAAVSFQTENVSKGFARAEEQVLRMEADIEAMAHFSSPVKRSAPQYVDPNLKDEIELALDELKQHRQ</sequence>
<dbReference type="Pfam" id="PF04012">
    <property type="entry name" value="PspA_IM30"/>
    <property type="match status" value="1"/>
</dbReference>
<organism evidence="3 4">
    <name type="scientific">Paenibacillus hexagrammi</name>
    <dbReference type="NCBI Taxonomy" id="2908839"/>
    <lineage>
        <taxon>Bacteria</taxon>
        <taxon>Bacillati</taxon>
        <taxon>Bacillota</taxon>
        <taxon>Bacilli</taxon>
        <taxon>Bacillales</taxon>
        <taxon>Paenibacillaceae</taxon>
        <taxon>Paenibacillus</taxon>
    </lineage>
</organism>
<name>A0ABY3SGE4_9BACL</name>
<reference evidence="3 4" key="1">
    <citation type="journal article" date="2024" name="Int. J. Syst. Evol. Microbiol.">
        <title>Paenibacillus hexagrammi sp. nov., a novel bacterium isolated from the gut content of Hexagrammos agrammus.</title>
        <authorList>
            <person name="Jung H.K."/>
            <person name="Kim D.G."/>
            <person name="Zin H."/>
            <person name="Park J."/>
            <person name="Jung H."/>
            <person name="Kim Y.O."/>
            <person name="Kong H.J."/>
            <person name="Kim J.W."/>
            <person name="Kim Y.S."/>
        </authorList>
    </citation>
    <scope>NUCLEOTIDE SEQUENCE [LARGE SCALE GENOMIC DNA]</scope>
    <source>
        <strain evidence="3 4">YPD9-1</strain>
    </source>
</reference>
<comment type="similarity">
    <text evidence="1">Belongs to the PspA/Vipp/IM30 family.</text>
</comment>
<feature type="coiled-coil region" evidence="2">
    <location>
        <begin position="94"/>
        <end position="121"/>
    </location>
</feature>
<evidence type="ECO:0000256" key="1">
    <source>
        <dbReference type="ARBA" id="ARBA00043985"/>
    </source>
</evidence>
<evidence type="ECO:0000256" key="2">
    <source>
        <dbReference type="SAM" id="Coils"/>
    </source>
</evidence>
<dbReference type="RefSeq" id="WP_235118882.1">
    <property type="nucleotide sequence ID" value="NZ_CP090978.1"/>
</dbReference>
<proteinExistence type="inferred from homology"/>
<keyword evidence="4" id="KW-1185">Reference proteome</keyword>
<dbReference type="Proteomes" id="UP001649230">
    <property type="component" value="Chromosome"/>
</dbReference>
<accession>A0ABY3SGE4</accession>
<evidence type="ECO:0000313" key="3">
    <source>
        <dbReference type="EMBL" id="UJF32533.1"/>
    </source>
</evidence>
<evidence type="ECO:0000313" key="4">
    <source>
        <dbReference type="Proteomes" id="UP001649230"/>
    </source>
</evidence>
<dbReference type="InterPro" id="IPR007157">
    <property type="entry name" value="PspA_VIPP1"/>
</dbReference>
<keyword evidence="2" id="KW-0175">Coiled coil</keyword>
<dbReference type="EMBL" id="CP090978">
    <property type="protein sequence ID" value="UJF32533.1"/>
    <property type="molecule type" value="Genomic_DNA"/>
</dbReference>
<protein>
    <submittedName>
        <fullName evidence="3">PspA/IM30 family protein</fullName>
    </submittedName>
</protein>